<dbReference type="AlphaFoldDB" id="A0A0C3C222"/>
<dbReference type="Proteomes" id="UP000053424">
    <property type="component" value="Unassembled WGS sequence"/>
</dbReference>
<name>A0A0C3C222_HEBCY</name>
<gene>
    <name evidence="1" type="ORF">M413DRAFT_9808</name>
</gene>
<reference evidence="1 2" key="1">
    <citation type="submission" date="2014-04" db="EMBL/GenBank/DDBJ databases">
        <authorList>
            <consortium name="DOE Joint Genome Institute"/>
            <person name="Kuo A."/>
            <person name="Gay G."/>
            <person name="Dore J."/>
            <person name="Kohler A."/>
            <person name="Nagy L.G."/>
            <person name="Floudas D."/>
            <person name="Copeland A."/>
            <person name="Barry K.W."/>
            <person name="Cichocki N."/>
            <person name="Veneault-Fourrey C."/>
            <person name="LaButti K."/>
            <person name="Lindquist E.A."/>
            <person name="Lipzen A."/>
            <person name="Lundell T."/>
            <person name="Morin E."/>
            <person name="Murat C."/>
            <person name="Sun H."/>
            <person name="Tunlid A."/>
            <person name="Henrissat B."/>
            <person name="Grigoriev I.V."/>
            <person name="Hibbett D.S."/>
            <person name="Martin F."/>
            <person name="Nordberg H.P."/>
            <person name="Cantor M.N."/>
            <person name="Hua S.X."/>
        </authorList>
    </citation>
    <scope>NUCLEOTIDE SEQUENCE [LARGE SCALE GENOMIC DNA]</scope>
    <source>
        <strain evidence="2">h7</strain>
    </source>
</reference>
<evidence type="ECO:0000313" key="2">
    <source>
        <dbReference type="Proteomes" id="UP000053424"/>
    </source>
</evidence>
<protein>
    <submittedName>
        <fullName evidence="1">Uncharacterized protein</fullName>
    </submittedName>
</protein>
<dbReference type="HOGENOM" id="CLU_1777699_0_0_1"/>
<organism evidence="1 2">
    <name type="scientific">Hebeloma cylindrosporum</name>
    <dbReference type="NCBI Taxonomy" id="76867"/>
    <lineage>
        <taxon>Eukaryota</taxon>
        <taxon>Fungi</taxon>
        <taxon>Dikarya</taxon>
        <taxon>Basidiomycota</taxon>
        <taxon>Agaricomycotina</taxon>
        <taxon>Agaricomycetes</taxon>
        <taxon>Agaricomycetidae</taxon>
        <taxon>Agaricales</taxon>
        <taxon>Agaricineae</taxon>
        <taxon>Hymenogastraceae</taxon>
        <taxon>Hebeloma</taxon>
    </lineage>
</organism>
<reference evidence="2" key="2">
    <citation type="submission" date="2015-01" db="EMBL/GenBank/DDBJ databases">
        <title>Evolutionary Origins and Diversification of the Mycorrhizal Mutualists.</title>
        <authorList>
            <consortium name="DOE Joint Genome Institute"/>
            <consortium name="Mycorrhizal Genomics Consortium"/>
            <person name="Kohler A."/>
            <person name="Kuo A."/>
            <person name="Nagy L.G."/>
            <person name="Floudas D."/>
            <person name="Copeland A."/>
            <person name="Barry K.W."/>
            <person name="Cichocki N."/>
            <person name="Veneault-Fourrey C."/>
            <person name="LaButti K."/>
            <person name="Lindquist E.A."/>
            <person name="Lipzen A."/>
            <person name="Lundell T."/>
            <person name="Morin E."/>
            <person name="Murat C."/>
            <person name="Riley R."/>
            <person name="Ohm R."/>
            <person name="Sun H."/>
            <person name="Tunlid A."/>
            <person name="Henrissat B."/>
            <person name="Grigoriev I.V."/>
            <person name="Hibbett D.S."/>
            <person name="Martin F."/>
        </authorList>
    </citation>
    <scope>NUCLEOTIDE SEQUENCE [LARGE SCALE GENOMIC DNA]</scope>
    <source>
        <strain evidence="2">h7</strain>
    </source>
</reference>
<sequence length="146" mass="16535">MSMISPEGGPRWICRIREDDDVRCDVYGVYFNPSLHKYFRVPLELDVSSALGIFQASDELSQIKNVRYVEDSNIGHSIWGTWYMGYEADGRRWMAQDDYGQISKRLKDVDQGGAVRYYDLAGKSTGGCFEEGTEETKSPPISICGK</sequence>
<accession>A0A0C3C222</accession>
<evidence type="ECO:0000313" key="1">
    <source>
        <dbReference type="EMBL" id="KIM42995.1"/>
    </source>
</evidence>
<dbReference type="EMBL" id="KN831776">
    <property type="protein sequence ID" value="KIM42995.1"/>
    <property type="molecule type" value="Genomic_DNA"/>
</dbReference>
<proteinExistence type="predicted"/>
<keyword evidence="2" id="KW-1185">Reference proteome</keyword>